<dbReference type="Proteomes" id="UP001234581">
    <property type="component" value="Unassembled WGS sequence"/>
</dbReference>
<protein>
    <recommendedName>
        <fullName evidence="4">Tc1-like transposase DDE domain-containing protein</fullName>
    </recommendedName>
</protein>
<keyword evidence="3" id="KW-1185">Reference proteome</keyword>
<dbReference type="AlphaFoldDB" id="A0AAD7URI2"/>
<dbReference type="EMBL" id="JARTCD010000290">
    <property type="protein sequence ID" value="KAJ8651329.1"/>
    <property type="molecule type" value="Genomic_DNA"/>
</dbReference>
<proteinExistence type="predicted"/>
<feature type="region of interest" description="Disordered" evidence="1">
    <location>
        <begin position="80"/>
        <end position="114"/>
    </location>
</feature>
<reference evidence="2 3" key="1">
    <citation type="submission" date="2023-03" db="EMBL/GenBank/DDBJ databases">
        <title>Genome sequence of Lichtheimia ornata CBS 291.66.</title>
        <authorList>
            <person name="Mohabir J.T."/>
            <person name="Shea T.P."/>
            <person name="Kurbessoian T."/>
            <person name="Berby B."/>
            <person name="Fontaine J."/>
            <person name="Livny J."/>
            <person name="Gnirke A."/>
            <person name="Stajich J.E."/>
            <person name="Cuomo C.A."/>
        </authorList>
    </citation>
    <scope>NUCLEOTIDE SEQUENCE [LARGE SCALE GENOMIC DNA]</scope>
    <source>
        <strain evidence="2">CBS 291.66</strain>
    </source>
</reference>
<evidence type="ECO:0000256" key="1">
    <source>
        <dbReference type="SAM" id="MobiDB-lite"/>
    </source>
</evidence>
<dbReference type="SUPFAM" id="SSF46689">
    <property type="entry name" value="Homeodomain-like"/>
    <property type="match status" value="1"/>
</dbReference>
<sequence length="440" mass="49643">MSSERTSITNLSRKELRAVDVLATQFRRHCSFNEATGELPVYKIPMIKQALTMSLASSEQHESAQPHHQGEEANVNANEDETMHDVPPDTNDQAGGQSTARASPKKPGFRGPYKRYNDLQRARTALDVGFGYKLDSAGDRNGMAHSTVRHLRNRFKKTGTFAPQKRGRKQKNEFTDAMKRYIVRFIDDNPSAGKVEIHSALESHMQFCNALPARSAIDKWLPRNAAISLVQRHLFPPAPSANEEREQQQQFTTRTQELGITVDECVFVGEMSYDMQRNRTYSNKPAKAGCEMPTHPDMIIRAAFTKSMPIWLYGAEWTPCTDLDAWLEFVVCLVDKLRSQGRDRCVLVFDSTSAEVQQAIVQKLRCLSHEHQAFFIPRETNPVSRFFEDVVAKLNRGKLNTQSKETVATRLLALGQDLLKEHPAQYVSEAMTSPSSPSSL</sequence>
<feature type="compositionally biased region" description="Polar residues" evidence="1">
    <location>
        <begin position="90"/>
        <end position="101"/>
    </location>
</feature>
<name>A0AAD7URI2_9FUNG</name>
<dbReference type="RefSeq" id="XP_058336244.1">
    <property type="nucleotide sequence ID" value="XM_058492989.1"/>
</dbReference>
<evidence type="ECO:0000313" key="3">
    <source>
        <dbReference type="Proteomes" id="UP001234581"/>
    </source>
</evidence>
<evidence type="ECO:0008006" key="4">
    <source>
        <dbReference type="Google" id="ProtNLM"/>
    </source>
</evidence>
<organism evidence="2 3">
    <name type="scientific">Lichtheimia ornata</name>
    <dbReference type="NCBI Taxonomy" id="688661"/>
    <lineage>
        <taxon>Eukaryota</taxon>
        <taxon>Fungi</taxon>
        <taxon>Fungi incertae sedis</taxon>
        <taxon>Mucoromycota</taxon>
        <taxon>Mucoromycotina</taxon>
        <taxon>Mucoromycetes</taxon>
        <taxon>Mucorales</taxon>
        <taxon>Lichtheimiaceae</taxon>
        <taxon>Lichtheimia</taxon>
    </lineage>
</organism>
<accession>A0AAD7URI2</accession>
<dbReference type="GeneID" id="83220443"/>
<dbReference type="InterPro" id="IPR009057">
    <property type="entry name" value="Homeodomain-like_sf"/>
</dbReference>
<comment type="caution">
    <text evidence="2">The sequence shown here is derived from an EMBL/GenBank/DDBJ whole genome shotgun (WGS) entry which is preliminary data.</text>
</comment>
<gene>
    <name evidence="2" type="ORF">O0I10_013175</name>
</gene>
<evidence type="ECO:0000313" key="2">
    <source>
        <dbReference type="EMBL" id="KAJ8651329.1"/>
    </source>
</evidence>